<keyword evidence="5" id="KW-1185">Reference proteome</keyword>
<dbReference type="CDD" id="cd00067">
    <property type="entry name" value="GAL4"/>
    <property type="match status" value="1"/>
</dbReference>
<dbReference type="EMBL" id="KZ679263">
    <property type="protein sequence ID" value="PTB40179.1"/>
    <property type="molecule type" value="Genomic_DNA"/>
</dbReference>
<dbReference type="GO" id="GO:0000976">
    <property type="term" value="F:transcription cis-regulatory region binding"/>
    <property type="evidence" value="ECO:0007669"/>
    <property type="project" value="TreeGrafter"/>
</dbReference>
<dbReference type="PANTHER" id="PTHR37534:SF15">
    <property type="entry name" value="ZN(II)2CYS6 TRANSCRIPTION FACTOR (EUROFUNG)"/>
    <property type="match status" value="1"/>
</dbReference>
<dbReference type="GO" id="GO:0000981">
    <property type="term" value="F:DNA-binding transcription factor activity, RNA polymerase II-specific"/>
    <property type="evidence" value="ECO:0007669"/>
    <property type="project" value="InterPro"/>
</dbReference>
<dbReference type="InterPro" id="IPR021858">
    <property type="entry name" value="Fun_TF"/>
</dbReference>
<evidence type="ECO:0000313" key="5">
    <source>
        <dbReference type="Proteomes" id="UP000240493"/>
    </source>
</evidence>
<proteinExistence type="predicted"/>
<sequence length="632" mass="70423">MLLYTRLAPPKIPKRRSRAGCNYCKEKKKKCDEIRPICSRCQDHGQSCIYEPIKPRQRRRQDSFDDSSVNALSSVVLENNTLSRAAQKRMSFEQWEDALLWCSDTYLGNDLTVDGRMQQPTLAKYGEDVADEIFTTWAPNTIENDGCLDITGLDFDAVTSPAKQETEHDDADDDDDNQTITLIDDEASNSNPHNSSLAVVASTSTAPSFPAIELVMPAFAEFSRQTNRRALIDHFANVLSHLIVLREDEGNPFQQLVLPLCQKSPVVLNAVFALASAHMEHRGVRNNEKSIHFHNHAIRGLSSLIAKGCDSRRNELLAAIILLIYYEVLVQTGRSNIVDGHLRGAVAIMYNSQAMSDPTAVFLERAFRFYDVITALSFGSTPILPAPDSGNFAPFPPVDCRGATVSAGADALLGMATSLWPIIHRLSTLGDLKQELHLAELRGDASNIAILRTEFATTASAVELALQEWALPPEESSPNEEENVTTASKRMQSIVNSAMAYRHSGFVYLYRTIYGRSRRHAVVQRHTHISLLHCIGTVNNEGPMGALLWPLFVASCEAIDPVDREMSRQAFAAVGQRQGMTNIERARCIVEEVWRRADNGEDIEEEIIHVDERKKDLWRRVSEDMGVSVVFG</sequence>
<accession>A0A2T3Z5U2</accession>
<dbReference type="STRING" id="1042311.A0A2T3Z5U2"/>
<dbReference type="GO" id="GO:0008270">
    <property type="term" value="F:zinc ion binding"/>
    <property type="evidence" value="ECO:0007669"/>
    <property type="project" value="InterPro"/>
</dbReference>
<evidence type="ECO:0000256" key="2">
    <source>
        <dbReference type="ARBA" id="ARBA00023242"/>
    </source>
</evidence>
<gene>
    <name evidence="4" type="ORF">M441DRAFT_142397</name>
</gene>
<evidence type="ECO:0000256" key="1">
    <source>
        <dbReference type="ARBA" id="ARBA00004123"/>
    </source>
</evidence>
<dbReference type="GO" id="GO:0005634">
    <property type="term" value="C:nucleus"/>
    <property type="evidence" value="ECO:0007669"/>
    <property type="project" value="UniProtKB-SubCell"/>
</dbReference>
<dbReference type="Pfam" id="PF11951">
    <property type="entry name" value="Fungal_trans_2"/>
    <property type="match status" value="1"/>
</dbReference>
<dbReference type="SMART" id="SM00066">
    <property type="entry name" value="GAL4"/>
    <property type="match status" value="1"/>
</dbReference>
<dbReference type="InterPro" id="IPR036864">
    <property type="entry name" value="Zn2-C6_fun-type_DNA-bd_sf"/>
</dbReference>
<comment type="subcellular location">
    <subcellularLocation>
        <location evidence="1">Nucleus</location>
    </subcellularLocation>
</comment>
<protein>
    <recommendedName>
        <fullName evidence="3">Zn(2)-C6 fungal-type domain-containing protein</fullName>
    </recommendedName>
</protein>
<dbReference type="PANTHER" id="PTHR37534">
    <property type="entry name" value="TRANSCRIPTIONAL ACTIVATOR PROTEIN UGA3"/>
    <property type="match status" value="1"/>
</dbReference>
<dbReference type="GO" id="GO:0045944">
    <property type="term" value="P:positive regulation of transcription by RNA polymerase II"/>
    <property type="evidence" value="ECO:0007669"/>
    <property type="project" value="TreeGrafter"/>
</dbReference>
<reference evidence="4 5" key="1">
    <citation type="submission" date="2016-07" db="EMBL/GenBank/DDBJ databases">
        <title>Multiple horizontal gene transfer events from other fungi enriched the ability of initially mycotrophic Trichoderma (Ascomycota) to feed on dead plant biomass.</title>
        <authorList>
            <consortium name="DOE Joint Genome Institute"/>
            <person name="Aerts A."/>
            <person name="Atanasova L."/>
            <person name="Chenthamara K."/>
            <person name="Zhang J."/>
            <person name="Grujic M."/>
            <person name="Henrissat B."/>
            <person name="Kuo A."/>
            <person name="Salamov A."/>
            <person name="Lipzen A."/>
            <person name="Labutti K."/>
            <person name="Barry K."/>
            <person name="Miao Y."/>
            <person name="Rahimi M.J."/>
            <person name="Shen Q."/>
            <person name="Grigoriev I.V."/>
            <person name="Kubicek C.P."/>
            <person name="Druzhinina I.S."/>
        </authorList>
    </citation>
    <scope>NUCLEOTIDE SEQUENCE [LARGE SCALE GENOMIC DNA]</scope>
    <source>
        <strain evidence="4 5">CBS 433.97</strain>
    </source>
</reference>
<evidence type="ECO:0000259" key="3">
    <source>
        <dbReference type="PROSITE" id="PS50048"/>
    </source>
</evidence>
<feature type="domain" description="Zn(2)-C6 fungal-type" evidence="3">
    <location>
        <begin position="20"/>
        <end position="50"/>
    </location>
</feature>
<dbReference type="PROSITE" id="PS00463">
    <property type="entry name" value="ZN2_CY6_FUNGAL_1"/>
    <property type="match status" value="1"/>
</dbReference>
<dbReference type="PROSITE" id="PS50048">
    <property type="entry name" value="ZN2_CY6_FUNGAL_2"/>
    <property type="match status" value="1"/>
</dbReference>
<evidence type="ECO:0000313" key="4">
    <source>
        <dbReference type="EMBL" id="PTB40179.1"/>
    </source>
</evidence>
<dbReference type="AlphaFoldDB" id="A0A2T3Z5U2"/>
<dbReference type="Proteomes" id="UP000240493">
    <property type="component" value="Unassembled WGS sequence"/>
</dbReference>
<dbReference type="Gene3D" id="4.10.240.10">
    <property type="entry name" value="Zn(2)-C6 fungal-type DNA-binding domain"/>
    <property type="match status" value="1"/>
</dbReference>
<keyword evidence="2" id="KW-0539">Nucleus</keyword>
<dbReference type="Pfam" id="PF00172">
    <property type="entry name" value="Zn_clus"/>
    <property type="match status" value="1"/>
</dbReference>
<dbReference type="CDD" id="cd12148">
    <property type="entry name" value="fungal_TF_MHR"/>
    <property type="match status" value="1"/>
</dbReference>
<name>A0A2T3Z5U2_TRIA4</name>
<dbReference type="OrthoDB" id="25818at2759"/>
<organism evidence="4 5">
    <name type="scientific">Trichoderma asperellum (strain ATCC 204424 / CBS 433.97 / NBRC 101777)</name>
    <dbReference type="NCBI Taxonomy" id="1042311"/>
    <lineage>
        <taxon>Eukaryota</taxon>
        <taxon>Fungi</taxon>
        <taxon>Dikarya</taxon>
        <taxon>Ascomycota</taxon>
        <taxon>Pezizomycotina</taxon>
        <taxon>Sordariomycetes</taxon>
        <taxon>Hypocreomycetidae</taxon>
        <taxon>Hypocreales</taxon>
        <taxon>Hypocreaceae</taxon>
        <taxon>Trichoderma</taxon>
    </lineage>
</organism>
<dbReference type="InterPro" id="IPR001138">
    <property type="entry name" value="Zn2Cys6_DnaBD"/>
</dbReference>
<dbReference type="SUPFAM" id="SSF57701">
    <property type="entry name" value="Zn2/Cys6 DNA-binding domain"/>
    <property type="match status" value="1"/>
</dbReference>